<dbReference type="SUPFAM" id="SSF81301">
    <property type="entry name" value="Nucleotidyltransferase"/>
    <property type="match status" value="1"/>
</dbReference>
<protein>
    <recommendedName>
        <fullName evidence="11">Poly(A) RNA polymerase, mitochondrial</fullName>
    </recommendedName>
</protein>
<feature type="domain" description="Poly(A) RNA polymerase mitochondrial-like central palm" evidence="8">
    <location>
        <begin position="178"/>
        <end position="328"/>
    </location>
</feature>
<sequence>MSVLFQTVINTGKLYSLNKSLRASLSKCKCLSVRKYSENPKKFASFDDVVAQRRAESKRSIVVQVNSESSFNELYCYCSKYAEVHGVHHYRNTEGEHFMLVEFKSEECLKDVLQTCGSHQKNVDVMALHSPFLWFRAVSGKKEKLVAAQTQSLVIKDGNAIVDEAVLYKELAECSSVSDQIQLLYDRTKLNDLGVRLRYMVARHLEVIFDSLYANVQVQPFGSSVNGFGKMGCDLDLVLTNSVTDEMVDPRKRLVYQEKRCSDGRGSWRRQLELAAEVVEARAAGAARVLRVLHARVPIVKFTHDFAAVECDLCINNTSGVDMSAALRALGAGRLPPLPPLDRLRYPSDKKNISEESVDSSVFRRTRELPAEYCGPPSADLETLLLQFFEFYAQFDFQEKAISVNEGIAVRKPNSQPLYIINPLDPTMNVSRNVSYEECQRLQVEIRNAAWQLEAELEGSKSDDWGLLGIIEKKAARNLKKLVRMGNSHRLVSVKDLFREPDETNSENSIKRKLQRLTEKSDRDVENSVREMKAQMQREPEKTKETSRFKNRQVASEVYRIQRNKIL</sequence>
<dbReference type="InterPro" id="IPR002058">
    <property type="entry name" value="PAP_assoc"/>
</dbReference>
<evidence type="ECO:0000256" key="6">
    <source>
        <dbReference type="SAM" id="MobiDB-lite"/>
    </source>
</evidence>
<dbReference type="Gene3D" id="3.30.460.10">
    <property type="entry name" value="Beta Polymerase, domain 2"/>
    <property type="match status" value="1"/>
</dbReference>
<dbReference type="EMBL" id="OU893350">
    <property type="protein sequence ID" value="CAG9788435.1"/>
    <property type="molecule type" value="Genomic_DNA"/>
</dbReference>
<dbReference type="InterPro" id="IPR043519">
    <property type="entry name" value="NT_sf"/>
</dbReference>
<evidence type="ECO:0000259" key="7">
    <source>
        <dbReference type="Pfam" id="PF03828"/>
    </source>
</evidence>
<reference evidence="9" key="1">
    <citation type="submission" date="2021-12" db="EMBL/GenBank/DDBJ databases">
        <authorList>
            <person name="King R."/>
        </authorList>
    </citation>
    <scope>NUCLEOTIDE SEQUENCE</scope>
</reference>
<dbReference type="Gene3D" id="1.10.1410.10">
    <property type="match status" value="1"/>
</dbReference>
<evidence type="ECO:0000256" key="2">
    <source>
        <dbReference type="ARBA" id="ARBA00001946"/>
    </source>
</evidence>
<proteinExistence type="predicted"/>
<dbReference type="InterPro" id="IPR054708">
    <property type="entry name" value="MTPAP-like_central"/>
</dbReference>
<evidence type="ECO:0000256" key="4">
    <source>
        <dbReference type="ARBA" id="ARBA00022723"/>
    </source>
</evidence>
<evidence type="ECO:0000313" key="10">
    <source>
        <dbReference type="Proteomes" id="UP001153714"/>
    </source>
</evidence>
<keyword evidence="3" id="KW-0808">Transferase</keyword>
<keyword evidence="10" id="KW-1185">Reference proteome</keyword>
<feature type="compositionally biased region" description="Basic and acidic residues" evidence="6">
    <location>
        <begin position="517"/>
        <end position="548"/>
    </location>
</feature>
<dbReference type="Pfam" id="PF03828">
    <property type="entry name" value="PAP_assoc"/>
    <property type="match status" value="1"/>
</dbReference>
<comment type="cofactor">
    <cofactor evidence="2">
        <name>Mg(2+)</name>
        <dbReference type="ChEBI" id="CHEBI:18420"/>
    </cofactor>
</comment>
<evidence type="ECO:0000256" key="3">
    <source>
        <dbReference type="ARBA" id="ARBA00022679"/>
    </source>
</evidence>
<dbReference type="SUPFAM" id="SSF81631">
    <property type="entry name" value="PAP/OAS1 substrate-binding domain"/>
    <property type="match status" value="1"/>
</dbReference>
<dbReference type="Pfam" id="PF22600">
    <property type="entry name" value="MTPAP-like_central"/>
    <property type="match status" value="1"/>
</dbReference>
<organism evidence="9 10">
    <name type="scientific">Diatraea saccharalis</name>
    <name type="common">sugarcane borer</name>
    <dbReference type="NCBI Taxonomy" id="40085"/>
    <lineage>
        <taxon>Eukaryota</taxon>
        <taxon>Metazoa</taxon>
        <taxon>Ecdysozoa</taxon>
        <taxon>Arthropoda</taxon>
        <taxon>Hexapoda</taxon>
        <taxon>Insecta</taxon>
        <taxon>Pterygota</taxon>
        <taxon>Neoptera</taxon>
        <taxon>Endopterygota</taxon>
        <taxon>Lepidoptera</taxon>
        <taxon>Glossata</taxon>
        <taxon>Ditrysia</taxon>
        <taxon>Pyraloidea</taxon>
        <taxon>Crambidae</taxon>
        <taxon>Crambinae</taxon>
        <taxon>Diatraea</taxon>
    </lineage>
</organism>
<keyword evidence="4" id="KW-0479">Metal-binding</keyword>
<evidence type="ECO:0000256" key="5">
    <source>
        <dbReference type="ARBA" id="ARBA00022842"/>
    </source>
</evidence>
<reference evidence="9" key="2">
    <citation type="submission" date="2022-10" db="EMBL/GenBank/DDBJ databases">
        <authorList>
            <consortium name="ENA_rothamsted_submissions"/>
            <consortium name="culmorum"/>
            <person name="King R."/>
        </authorList>
    </citation>
    <scope>NUCLEOTIDE SEQUENCE</scope>
</reference>
<feature type="domain" description="PAP-associated" evidence="7">
    <location>
        <begin position="383"/>
        <end position="416"/>
    </location>
</feature>
<feature type="region of interest" description="Disordered" evidence="6">
    <location>
        <begin position="517"/>
        <end position="550"/>
    </location>
</feature>
<evidence type="ECO:0008006" key="11">
    <source>
        <dbReference type="Google" id="ProtNLM"/>
    </source>
</evidence>
<dbReference type="CDD" id="cd05402">
    <property type="entry name" value="NT_PAP_TUTase"/>
    <property type="match status" value="1"/>
</dbReference>
<gene>
    <name evidence="9" type="ORF">DIATSA_LOCUS6236</name>
</gene>
<keyword evidence="5" id="KW-0460">Magnesium</keyword>
<dbReference type="GO" id="GO:0031123">
    <property type="term" value="P:RNA 3'-end processing"/>
    <property type="evidence" value="ECO:0007669"/>
    <property type="project" value="TreeGrafter"/>
</dbReference>
<comment type="cofactor">
    <cofactor evidence="1">
        <name>Mn(2+)</name>
        <dbReference type="ChEBI" id="CHEBI:29035"/>
    </cofactor>
</comment>
<dbReference type="PANTHER" id="PTHR12271:SF133">
    <property type="entry name" value="POLY(A) RNA POLYMERASE, MITOCHONDRIAL"/>
    <property type="match status" value="1"/>
</dbReference>
<evidence type="ECO:0000259" key="8">
    <source>
        <dbReference type="Pfam" id="PF22600"/>
    </source>
</evidence>
<dbReference type="AlphaFoldDB" id="A0A9N9WDE9"/>
<name>A0A9N9WDE9_9NEOP</name>
<accession>A0A9N9WDE9</accession>
<dbReference type="OrthoDB" id="434989at2759"/>
<dbReference type="Proteomes" id="UP001153714">
    <property type="component" value="Chromosome 19"/>
</dbReference>
<dbReference type="PANTHER" id="PTHR12271">
    <property type="entry name" value="POLY A POLYMERASE CID PAP -RELATED"/>
    <property type="match status" value="1"/>
</dbReference>
<evidence type="ECO:0000313" key="9">
    <source>
        <dbReference type="EMBL" id="CAG9788435.1"/>
    </source>
</evidence>
<dbReference type="GO" id="GO:1990817">
    <property type="term" value="F:poly(A) RNA polymerase activity"/>
    <property type="evidence" value="ECO:0007669"/>
    <property type="project" value="UniProtKB-ARBA"/>
</dbReference>
<dbReference type="GO" id="GO:0046872">
    <property type="term" value="F:metal ion binding"/>
    <property type="evidence" value="ECO:0007669"/>
    <property type="project" value="UniProtKB-KW"/>
</dbReference>
<evidence type="ECO:0000256" key="1">
    <source>
        <dbReference type="ARBA" id="ARBA00001936"/>
    </source>
</evidence>